<keyword evidence="2" id="KW-1185">Reference proteome</keyword>
<feature type="region of interest" description="Disordered" evidence="1">
    <location>
        <begin position="37"/>
        <end position="77"/>
    </location>
</feature>
<evidence type="ECO:0000256" key="1">
    <source>
        <dbReference type="SAM" id="MobiDB-lite"/>
    </source>
</evidence>
<name>A0A915JHD2_ROMCU</name>
<protein>
    <submittedName>
        <fullName evidence="3">Uncharacterized protein</fullName>
    </submittedName>
</protein>
<evidence type="ECO:0000313" key="2">
    <source>
        <dbReference type="Proteomes" id="UP000887565"/>
    </source>
</evidence>
<dbReference type="AlphaFoldDB" id="A0A915JHD2"/>
<reference evidence="3" key="1">
    <citation type="submission" date="2022-11" db="UniProtKB">
        <authorList>
            <consortium name="WormBaseParasite"/>
        </authorList>
    </citation>
    <scope>IDENTIFICATION</scope>
</reference>
<evidence type="ECO:0000313" key="3">
    <source>
        <dbReference type="WBParaSite" id="nRc.2.0.1.t25525-RA"/>
    </source>
</evidence>
<dbReference type="WBParaSite" id="nRc.2.0.1.t25525-RA">
    <property type="protein sequence ID" value="nRc.2.0.1.t25525-RA"/>
    <property type="gene ID" value="nRc.2.0.1.g25525"/>
</dbReference>
<sequence>MYNRWAIQMQGNNTGYYTAPIKCNPARARDVPLPSGFYPLISRDSKPHKNEGYSEDSDPDDIQDVQVPDWSNISRDN</sequence>
<dbReference type="Proteomes" id="UP000887565">
    <property type="component" value="Unplaced"/>
</dbReference>
<organism evidence="2 3">
    <name type="scientific">Romanomermis culicivorax</name>
    <name type="common">Nematode worm</name>
    <dbReference type="NCBI Taxonomy" id="13658"/>
    <lineage>
        <taxon>Eukaryota</taxon>
        <taxon>Metazoa</taxon>
        <taxon>Ecdysozoa</taxon>
        <taxon>Nematoda</taxon>
        <taxon>Enoplea</taxon>
        <taxon>Dorylaimia</taxon>
        <taxon>Mermithida</taxon>
        <taxon>Mermithoidea</taxon>
        <taxon>Mermithidae</taxon>
        <taxon>Romanomermis</taxon>
    </lineage>
</organism>
<proteinExistence type="predicted"/>
<feature type="compositionally biased region" description="Basic and acidic residues" evidence="1">
    <location>
        <begin position="43"/>
        <end position="52"/>
    </location>
</feature>
<feature type="compositionally biased region" description="Acidic residues" evidence="1">
    <location>
        <begin position="53"/>
        <end position="63"/>
    </location>
</feature>
<accession>A0A915JHD2</accession>